<protein>
    <submittedName>
        <fullName evidence="1">Uncharacterized protein</fullName>
    </submittedName>
</protein>
<proteinExistence type="predicted"/>
<sequence>MRKKEQRYGVRERWEEDSIWGRKWGENERSNTTDHKEKKLICRDEEGGGARYIPFV</sequence>
<dbReference type="EMBL" id="OY731398">
    <property type="protein sequence ID" value="CAJ1856886.1"/>
    <property type="molecule type" value="Genomic_DNA"/>
</dbReference>
<accession>A0AA86RW77</accession>
<organism evidence="1 2">
    <name type="scientific">Sphenostylis stenocarpa</name>
    <dbReference type="NCBI Taxonomy" id="92480"/>
    <lineage>
        <taxon>Eukaryota</taxon>
        <taxon>Viridiplantae</taxon>
        <taxon>Streptophyta</taxon>
        <taxon>Embryophyta</taxon>
        <taxon>Tracheophyta</taxon>
        <taxon>Spermatophyta</taxon>
        <taxon>Magnoliopsida</taxon>
        <taxon>eudicotyledons</taxon>
        <taxon>Gunneridae</taxon>
        <taxon>Pentapetalae</taxon>
        <taxon>rosids</taxon>
        <taxon>fabids</taxon>
        <taxon>Fabales</taxon>
        <taxon>Fabaceae</taxon>
        <taxon>Papilionoideae</taxon>
        <taxon>50 kb inversion clade</taxon>
        <taxon>NPAAA clade</taxon>
        <taxon>indigoferoid/millettioid clade</taxon>
        <taxon>Phaseoleae</taxon>
        <taxon>Sphenostylis</taxon>
    </lineage>
</organism>
<name>A0AA86RW77_9FABA</name>
<evidence type="ECO:0000313" key="2">
    <source>
        <dbReference type="Proteomes" id="UP001189624"/>
    </source>
</evidence>
<dbReference type="Gramene" id="rna-AYBTSS11_LOCUS2070">
    <property type="protein sequence ID" value="CAJ1856886.1"/>
    <property type="gene ID" value="gene-AYBTSS11_LOCUS2070"/>
</dbReference>
<dbReference type="Proteomes" id="UP001189624">
    <property type="component" value="Chromosome 1"/>
</dbReference>
<gene>
    <name evidence="1" type="ORF">AYBTSS11_LOCUS2070</name>
</gene>
<reference evidence="1" key="1">
    <citation type="submission" date="2023-10" db="EMBL/GenBank/DDBJ databases">
        <authorList>
            <person name="Domelevo Entfellner J.-B."/>
        </authorList>
    </citation>
    <scope>NUCLEOTIDE SEQUENCE</scope>
</reference>
<dbReference type="AlphaFoldDB" id="A0AA86RW77"/>
<evidence type="ECO:0000313" key="1">
    <source>
        <dbReference type="EMBL" id="CAJ1856886.1"/>
    </source>
</evidence>
<keyword evidence="2" id="KW-1185">Reference proteome</keyword>